<name>A0ABY5K1F8_9CELL</name>
<dbReference type="RefSeq" id="WP_227565457.1">
    <property type="nucleotide sequence ID" value="NZ_CP101989.1"/>
</dbReference>
<reference evidence="1 2" key="1">
    <citation type="submission" date="2022-07" db="EMBL/GenBank/DDBJ databases">
        <title>Novel species in genus cellulomonas.</title>
        <authorList>
            <person name="Ye L."/>
        </authorList>
    </citation>
    <scope>NUCLEOTIDE SEQUENCE [LARGE SCALE GENOMIC DNA]</scope>
    <source>
        <strain evidence="2">zg-Y908</strain>
    </source>
</reference>
<evidence type="ECO:0000313" key="2">
    <source>
        <dbReference type="Proteomes" id="UP001317322"/>
    </source>
</evidence>
<dbReference type="EMBL" id="CP101989">
    <property type="protein sequence ID" value="UUI63913.1"/>
    <property type="molecule type" value="Genomic_DNA"/>
</dbReference>
<gene>
    <name evidence="1" type="ORF">NP075_12310</name>
</gene>
<organism evidence="1 2">
    <name type="scientific">Cellulomonas wangsupingiae</name>
    <dbReference type="NCBI Taxonomy" id="2968085"/>
    <lineage>
        <taxon>Bacteria</taxon>
        <taxon>Bacillati</taxon>
        <taxon>Actinomycetota</taxon>
        <taxon>Actinomycetes</taxon>
        <taxon>Micrococcales</taxon>
        <taxon>Cellulomonadaceae</taxon>
        <taxon>Cellulomonas</taxon>
    </lineage>
</organism>
<protein>
    <submittedName>
        <fullName evidence="1">Uncharacterized protein</fullName>
    </submittedName>
</protein>
<dbReference type="Proteomes" id="UP001317322">
    <property type="component" value="Chromosome"/>
</dbReference>
<accession>A0ABY5K1F8</accession>
<sequence length="229" mass="23412">MPGTRLADVPREPFVSTAARAEDVVLLRTLGHLPAVRVVEVTADGAPSVTRSLAALGWEARAVAADDVDAALDVDAPPHALVLAEAAAAGVARALAAGARPWLVVVAGTGDGEPDAALVALGYTPALFDGASWWYAAPGRTALLLPGDEPSGTSAAPDDDASAAALAEAQAEAASWRSLAVDGWAQAVAELGPGRRGTEIQHAEAEAMRATLSWRITAPLRAVRGWIPR</sequence>
<keyword evidence="2" id="KW-1185">Reference proteome</keyword>
<proteinExistence type="predicted"/>
<evidence type="ECO:0000313" key="1">
    <source>
        <dbReference type="EMBL" id="UUI63913.1"/>
    </source>
</evidence>